<keyword evidence="2" id="KW-0201">Cytochrome c-type biogenesis</keyword>
<dbReference type="Gene3D" id="3.40.30.10">
    <property type="entry name" value="Glutaredoxin"/>
    <property type="match status" value="1"/>
</dbReference>
<feature type="domain" description="Thioredoxin" evidence="5">
    <location>
        <begin position="20"/>
        <end position="166"/>
    </location>
</feature>
<dbReference type="AlphaFoldDB" id="A0A369XHP4"/>
<dbReference type="PANTHER" id="PTHR42852:SF13">
    <property type="entry name" value="PROTEIN DIPZ"/>
    <property type="match status" value="1"/>
</dbReference>
<dbReference type="Pfam" id="PF08534">
    <property type="entry name" value="Redoxin"/>
    <property type="match status" value="1"/>
</dbReference>
<comment type="subcellular location">
    <subcellularLocation>
        <location evidence="1">Cell envelope</location>
    </subcellularLocation>
</comment>
<dbReference type="InterPro" id="IPR017937">
    <property type="entry name" value="Thioredoxin_CS"/>
</dbReference>
<organism evidence="6 7">
    <name type="scientific">Candidatus Accumulibacter meliphilus</name>
    <dbReference type="NCBI Taxonomy" id="2211374"/>
    <lineage>
        <taxon>Bacteria</taxon>
        <taxon>Pseudomonadati</taxon>
        <taxon>Pseudomonadota</taxon>
        <taxon>Betaproteobacteria</taxon>
        <taxon>Candidatus Accumulibacter</taxon>
    </lineage>
</organism>
<name>A0A369XHP4_9PROT</name>
<feature type="signal peptide" evidence="4">
    <location>
        <begin position="1"/>
        <end position="19"/>
    </location>
</feature>
<dbReference type="GO" id="GO:0015036">
    <property type="term" value="F:disulfide oxidoreductase activity"/>
    <property type="evidence" value="ECO:0007669"/>
    <property type="project" value="UniProtKB-ARBA"/>
</dbReference>
<dbReference type="GO" id="GO:0017004">
    <property type="term" value="P:cytochrome complex assembly"/>
    <property type="evidence" value="ECO:0007669"/>
    <property type="project" value="UniProtKB-KW"/>
</dbReference>
<dbReference type="Proteomes" id="UP000253831">
    <property type="component" value="Unassembled WGS sequence"/>
</dbReference>
<dbReference type="PANTHER" id="PTHR42852">
    <property type="entry name" value="THIOL:DISULFIDE INTERCHANGE PROTEIN DSBE"/>
    <property type="match status" value="1"/>
</dbReference>
<evidence type="ECO:0000256" key="2">
    <source>
        <dbReference type="ARBA" id="ARBA00022748"/>
    </source>
</evidence>
<dbReference type="EMBL" id="QPGA01000043">
    <property type="protein sequence ID" value="RDE49414.1"/>
    <property type="molecule type" value="Genomic_DNA"/>
</dbReference>
<evidence type="ECO:0000313" key="7">
    <source>
        <dbReference type="Proteomes" id="UP000253831"/>
    </source>
</evidence>
<dbReference type="PROSITE" id="PS00194">
    <property type="entry name" value="THIOREDOXIN_1"/>
    <property type="match status" value="1"/>
</dbReference>
<evidence type="ECO:0000256" key="4">
    <source>
        <dbReference type="SAM" id="SignalP"/>
    </source>
</evidence>
<comment type="caution">
    <text evidence="6">The sequence shown here is derived from an EMBL/GenBank/DDBJ whole genome shotgun (WGS) entry which is preliminary data.</text>
</comment>
<keyword evidence="3" id="KW-0676">Redox-active center</keyword>
<evidence type="ECO:0000259" key="5">
    <source>
        <dbReference type="PROSITE" id="PS51352"/>
    </source>
</evidence>
<dbReference type="InterPro" id="IPR036249">
    <property type="entry name" value="Thioredoxin-like_sf"/>
</dbReference>
<dbReference type="CDD" id="cd02966">
    <property type="entry name" value="TlpA_like_family"/>
    <property type="match status" value="1"/>
</dbReference>
<dbReference type="InterPro" id="IPR013766">
    <property type="entry name" value="Thioredoxin_domain"/>
</dbReference>
<reference evidence="6 7" key="1">
    <citation type="submission" date="2018-05" db="EMBL/GenBank/DDBJ databases">
        <title>Integrated omic analyses show evidence that a Ca. Accumulibacter phosphatis strain performs denitrification under micro-aerobic conditions.</title>
        <authorList>
            <person name="Camejo P.Y."/>
            <person name="Katherine M.D."/>
            <person name="Daniel N.R."/>
        </authorList>
    </citation>
    <scope>NUCLEOTIDE SEQUENCE [LARGE SCALE GENOMIC DNA]</scope>
    <source>
        <strain evidence="6">UW-LDO-IC</strain>
    </source>
</reference>
<evidence type="ECO:0000313" key="6">
    <source>
        <dbReference type="EMBL" id="RDE49414.1"/>
    </source>
</evidence>
<protein>
    <submittedName>
        <fullName evidence="6">TlpA family protein disulfide reductase</fullName>
    </submittedName>
</protein>
<dbReference type="PROSITE" id="PS51352">
    <property type="entry name" value="THIOREDOXIN_2"/>
    <property type="match status" value="1"/>
</dbReference>
<proteinExistence type="predicted"/>
<dbReference type="InterPro" id="IPR050553">
    <property type="entry name" value="Thioredoxin_ResA/DsbE_sf"/>
</dbReference>
<gene>
    <name evidence="6" type="ORF">DVS81_16845</name>
</gene>
<accession>A0A369XHP4</accession>
<evidence type="ECO:0000256" key="1">
    <source>
        <dbReference type="ARBA" id="ARBA00004196"/>
    </source>
</evidence>
<dbReference type="InterPro" id="IPR013740">
    <property type="entry name" value="Redoxin"/>
</dbReference>
<keyword evidence="4" id="KW-0732">Signal</keyword>
<feature type="chain" id="PRO_5016662864" evidence="4">
    <location>
        <begin position="20"/>
        <end position="166"/>
    </location>
</feature>
<dbReference type="GO" id="GO:0030313">
    <property type="term" value="C:cell envelope"/>
    <property type="evidence" value="ECO:0007669"/>
    <property type="project" value="UniProtKB-SubCell"/>
</dbReference>
<sequence>MKRLFTALLIALPAFAVSAADLPSAAPLFALTLPALDGQSVALASFKGKPLLVNFWARWCGPCRKEIPDLSALQARYKGRGLVLVGIAVEDADKRDHLREFGQAYEMNYTSLIGGSEASIALMKALGNSKAGLPFTVVIDPDGRIHSSALGAMDQAEMEDAVRPIL</sequence>
<evidence type="ECO:0000256" key="3">
    <source>
        <dbReference type="ARBA" id="ARBA00023284"/>
    </source>
</evidence>
<dbReference type="SUPFAM" id="SSF52833">
    <property type="entry name" value="Thioredoxin-like"/>
    <property type="match status" value="1"/>
</dbReference>